<dbReference type="HOGENOM" id="CLU_3058590_0_0_9"/>
<protein>
    <submittedName>
        <fullName evidence="1">Uncharacterized protein</fullName>
    </submittedName>
</protein>
<name>I3DZ13_BACMM</name>
<gene>
    <name evidence="1" type="ORF">BMMGA3_05650</name>
</gene>
<dbReference type="KEGG" id="bmet:BMMGA3_05650"/>
<dbReference type="Proteomes" id="UP000027602">
    <property type="component" value="Chromosome"/>
</dbReference>
<dbReference type="STRING" id="796606.BMMGA3_05650"/>
<proteinExistence type="predicted"/>
<dbReference type="AlphaFoldDB" id="I3DZ13"/>
<reference evidence="1 2" key="1">
    <citation type="journal article" date="2015" name="BMC Genomics">
        <title>Transcriptome analysis of thermophilic methylotrophic Bacillus methanolicus MGA3 using RNA-sequencing provides detailed insights into its previously uncharted transcriptional landscape.</title>
        <authorList>
            <person name="Irla M."/>
            <person name="Neshat A."/>
            <person name="Brautaset T."/>
            <person name="Ruckert C."/>
            <person name="Kalinowski J."/>
            <person name="Wendisch V.F."/>
        </authorList>
    </citation>
    <scope>NUCLEOTIDE SEQUENCE [LARGE SCALE GENOMIC DNA]</scope>
    <source>
        <strain evidence="2">MGA3 / ATCC 53907</strain>
    </source>
</reference>
<accession>I3DZ13</accession>
<evidence type="ECO:0000313" key="2">
    <source>
        <dbReference type="Proteomes" id="UP000027602"/>
    </source>
</evidence>
<sequence length="53" mass="6179">MKQIKNFIPKMIMVKNVANIFFHNVKLLNENHVTYDVAMKAERLNKFSVAVSN</sequence>
<evidence type="ECO:0000313" key="1">
    <source>
        <dbReference type="EMBL" id="AIE59558.1"/>
    </source>
</evidence>
<organism evidence="1 2">
    <name type="scientific">Bacillus methanolicus (strain MGA3 / ATCC 53907)</name>
    <dbReference type="NCBI Taxonomy" id="796606"/>
    <lineage>
        <taxon>Bacteria</taxon>
        <taxon>Bacillati</taxon>
        <taxon>Bacillota</taxon>
        <taxon>Bacilli</taxon>
        <taxon>Bacillales</taxon>
        <taxon>Bacillaceae</taxon>
        <taxon>Bacillus</taxon>
    </lineage>
</organism>
<dbReference type="EMBL" id="CP007739">
    <property type="protein sequence ID" value="AIE59558.1"/>
    <property type="molecule type" value="Genomic_DNA"/>
</dbReference>
<keyword evidence="2" id="KW-1185">Reference proteome</keyword>